<dbReference type="InterPro" id="IPR011706">
    <property type="entry name" value="Cu-oxidase_C"/>
</dbReference>
<evidence type="ECO:0000259" key="7">
    <source>
        <dbReference type="Pfam" id="PF00394"/>
    </source>
</evidence>
<dbReference type="InterPro" id="IPR045087">
    <property type="entry name" value="Cu-oxidase_fam"/>
</dbReference>
<keyword evidence="6" id="KW-0732">Signal</keyword>
<evidence type="ECO:0000313" key="11">
    <source>
        <dbReference type="Proteomes" id="UP001175000"/>
    </source>
</evidence>
<evidence type="ECO:0000256" key="4">
    <source>
        <dbReference type="ARBA" id="ARBA00023008"/>
    </source>
</evidence>
<evidence type="ECO:0000256" key="5">
    <source>
        <dbReference type="SAM" id="MobiDB-lite"/>
    </source>
</evidence>
<dbReference type="GO" id="GO:0005507">
    <property type="term" value="F:copper ion binding"/>
    <property type="evidence" value="ECO:0007669"/>
    <property type="project" value="InterPro"/>
</dbReference>
<sequence>MKAHTISALLAGSWLSSTALATGAAVHDSSFTPDHILRVTYQEITTACETRTSVIVNGSSPGPTLDILPGGVTWIRVYNDMADQNLTMHWHGLSQKMSPFADGTPLASQWPIPPGHFFDYELSTGSEDSGTYYYHSHVGMQAMSCSGPLVINDCGTSPYDYDDERILHFEDFFSQSDHQMAGDLTGNPFKWPGATDGILLNGKGGAVAKVATDGSSKGNGAGPASGANGHGSGGHGDNVGHESGQSSHGVQSYGYRLRPRDNEMEQEATSSNCELSVIDVEPDKTYRFRIIGAMGLSFLTMGFEGHDNLTIIQVDGAEYNQPAHTDHIQFGPGQRFDLLFKTKTQEELDADGKSTYFLQWETRDSEDPVTVRGYAVLRYKSSAEIPGAPAEPVIALPEQVGDWMEYTFLPLFPDRNKAPTADEVTRRVIVDVDLVQDSVTGRVVWELAHLSWTEDTYQTPALVDIYQRGQDAVPNYDAALKNFGWDPATRSFPAKVGEVIEIILQNRGALIGNSGRLGTHPFHAHSKHYYDIGSGRGAYDANANNAKIEKLGYRPVKRDTTMLFKYNQTVAAGEVGGWRGWRIRKTDAGVWMIHCHILAHMMMGMQMVWVVGDAEQIMEIPFEESQSYLTYGGSVMGNLTHAPQMYEYFNATTTKCKPINGPIPDTPTRRLLA</sequence>
<feature type="compositionally biased region" description="Gly residues" evidence="5">
    <location>
        <begin position="217"/>
        <end position="237"/>
    </location>
</feature>
<evidence type="ECO:0000256" key="1">
    <source>
        <dbReference type="ARBA" id="ARBA00010609"/>
    </source>
</evidence>
<keyword evidence="3" id="KW-0560">Oxidoreductase</keyword>
<evidence type="ECO:0000313" key="10">
    <source>
        <dbReference type="EMBL" id="KAK0616770.1"/>
    </source>
</evidence>
<protein>
    <submittedName>
        <fullName evidence="10">Multicopper oxidase-domain-containing protein</fullName>
    </submittedName>
</protein>
<evidence type="ECO:0000256" key="3">
    <source>
        <dbReference type="ARBA" id="ARBA00023002"/>
    </source>
</evidence>
<dbReference type="AlphaFoldDB" id="A0AA39WK35"/>
<accession>A0AA39WK35</accession>
<dbReference type="InterPro" id="IPR008972">
    <property type="entry name" value="Cupredoxin"/>
</dbReference>
<comment type="caution">
    <text evidence="10">The sequence shown here is derived from an EMBL/GenBank/DDBJ whole genome shotgun (WGS) entry which is preliminary data.</text>
</comment>
<dbReference type="SUPFAM" id="SSF49503">
    <property type="entry name" value="Cupredoxins"/>
    <property type="match status" value="3"/>
</dbReference>
<dbReference type="InterPro" id="IPR002355">
    <property type="entry name" value="Cu_oxidase_Cu_BS"/>
</dbReference>
<evidence type="ECO:0000259" key="9">
    <source>
        <dbReference type="Pfam" id="PF07732"/>
    </source>
</evidence>
<dbReference type="InterPro" id="IPR011707">
    <property type="entry name" value="Cu-oxidase-like_N"/>
</dbReference>
<keyword evidence="2" id="KW-0479">Metal-binding</keyword>
<dbReference type="Proteomes" id="UP001175000">
    <property type="component" value="Unassembled WGS sequence"/>
</dbReference>
<dbReference type="GO" id="GO:0016491">
    <property type="term" value="F:oxidoreductase activity"/>
    <property type="evidence" value="ECO:0007669"/>
    <property type="project" value="UniProtKB-KW"/>
</dbReference>
<dbReference type="PANTHER" id="PTHR11709">
    <property type="entry name" value="MULTI-COPPER OXIDASE"/>
    <property type="match status" value="1"/>
</dbReference>
<dbReference type="Gene3D" id="2.60.40.420">
    <property type="entry name" value="Cupredoxins - blue copper proteins"/>
    <property type="match status" value="3"/>
</dbReference>
<name>A0AA39WK35_9PEZI</name>
<organism evidence="10 11">
    <name type="scientific">Immersiella caudata</name>
    <dbReference type="NCBI Taxonomy" id="314043"/>
    <lineage>
        <taxon>Eukaryota</taxon>
        <taxon>Fungi</taxon>
        <taxon>Dikarya</taxon>
        <taxon>Ascomycota</taxon>
        <taxon>Pezizomycotina</taxon>
        <taxon>Sordariomycetes</taxon>
        <taxon>Sordariomycetidae</taxon>
        <taxon>Sordariales</taxon>
        <taxon>Lasiosphaeriaceae</taxon>
        <taxon>Immersiella</taxon>
    </lineage>
</organism>
<dbReference type="InterPro" id="IPR017762">
    <property type="entry name" value="Multicopper_oxidase_fun"/>
</dbReference>
<dbReference type="Pfam" id="PF00394">
    <property type="entry name" value="Cu-oxidase"/>
    <property type="match status" value="1"/>
</dbReference>
<evidence type="ECO:0000256" key="6">
    <source>
        <dbReference type="SAM" id="SignalP"/>
    </source>
</evidence>
<dbReference type="EMBL" id="JAULSU010000005">
    <property type="protein sequence ID" value="KAK0616770.1"/>
    <property type="molecule type" value="Genomic_DNA"/>
</dbReference>
<reference evidence="10" key="1">
    <citation type="submission" date="2023-06" db="EMBL/GenBank/DDBJ databases">
        <title>Genome-scale phylogeny and comparative genomics of the fungal order Sordariales.</title>
        <authorList>
            <consortium name="Lawrence Berkeley National Laboratory"/>
            <person name="Hensen N."/>
            <person name="Bonometti L."/>
            <person name="Westerberg I."/>
            <person name="Brannstrom I.O."/>
            <person name="Guillou S."/>
            <person name="Cros-Aarteil S."/>
            <person name="Calhoun S."/>
            <person name="Haridas S."/>
            <person name="Kuo A."/>
            <person name="Mondo S."/>
            <person name="Pangilinan J."/>
            <person name="Riley R."/>
            <person name="Labutti K."/>
            <person name="Andreopoulos B."/>
            <person name="Lipzen A."/>
            <person name="Chen C."/>
            <person name="Yanf M."/>
            <person name="Daum C."/>
            <person name="Ng V."/>
            <person name="Clum A."/>
            <person name="Steindorff A."/>
            <person name="Ohm R."/>
            <person name="Martin F."/>
            <person name="Silar P."/>
            <person name="Natvig D."/>
            <person name="Lalanne C."/>
            <person name="Gautier V."/>
            <person name="Ament-Velasquez S.L."/>
            <person name="Kruys A."/>
            <person name="Hutchinson M.I."/>
            <person name="Powell A.J."/>
            <person name="Barry K."/>
            <person name="Miller A.N."/>
            <person name="Grigoriev I.V."/>
            <person name="Debuchy R."/>
            <person name="Gladieux P."/>
            <person name="Thoren M.H."/>
            <person name="Johannesson H."/>
        </authorList>
    </citation>
    <scope>NUCLEOTIDE SEQUENCE</scope>
    <source>
        <strain evidence="10">CBS 606.72</strain>
    </source>
</reference>
<feature type="domain" description="Plastocyanin-like" evidence="7">
    <location>
        <begin position="164"/>
        <end position="381"/>
    </location>
</feature>
<dbReference type="InterPro" id="IPR001117">
    <property type="entry name" value="Cu-oxidase_2nd"/>
</dbReference>
<feature type="signal peptide" evidence="6">
    <location>
        <begin position="1"/>
        <end position="21"/>
    </location>
</feature>
<dbReference type="Pfam" id="PF07732">
    <property type="entry name" value="Cu-oxidase_3"/>
    <property type="match status" value="1"/>
</dbReference>
<dbReference type="PROSITE" id="PS00079">
    <property type="entry name" value="MULTICOPPER_OXIDASE1"/>
    <property type="match status" value="1"/>
</dbReference>
<keyword evidence="11" id="KW-1185">Reference proteome</keyword>
<gene>
    <name evidence="10" type="ORF">B0T14DRAFT_568349</name>
</gene>
<comment type="similarity">
    <text evidence="1">Belongs to the multicopper oxidase family.</text>
</comment>
<evidence type="ECO:0000256" key="2">
    <source>
        <dbReference type="ARBA" id="ARBA00022723"/>
    </source>
</evidence>
<feature type="chain" id="PRO_5041456457" evidence="6">
    <location>
        <begin position="22"/>
        <end position="673"/>
    </location>
</feature>
<dbReference type="PROSITE" id="PS00080">
    <property type="entry name" value="MULTICOPPER_OXIDASE2"/>
    <property type="match status" value="1"/>
</dbReference>
<dbReference type="Pfam" id="PF07731">
    <property type="entry name" value="Cu-oxidase_2"/>
    <property type="match status" value="1"/>
</dbReference>
<keyword evidence="4" id="KW-0186">Copper</keyword>
<feature type="region of interest" description="Disordered" evidence="5">
    <location>
        <begin position="211"/>
        <end position="253"/>
    </location>
</feature>
<dbReference type="PANTHER" id="PTHR11709:SF394">
    <property type="entry name" value="FI03373P-RELATED"/>
    <property type="match status" value="1"/>
</dbReference>
<proteinExistence type="inferred from homology"/>
<dbReference type="InterPro" id="IPR033138">
    <property type="entry name" value="Cu_oxidase_CS"/>
</dbReference>
<evidence type="ECO:0000259" key="8">
    <source>
        <dbReference type="Pfam" id="PF07731"/>
    </source>
</evidence>
<dbReference type="NCBIfam" id="TIGR03390">
    <property type="entry name" value="ascorbOXfungal"/>
    <property type="match status" value="1"/>
</dbReference>
<feature type="domain" description="Plastocyanin-like" evidence="9">
    <location>
        <begin position="39"/>
        <end position="153"/>
    </location>
</feature>
<feature type="domain" description="Plastocyanin-like" evidence="8">
    <location>
        <begin position="472"/>
        <end position="613"/>
    </location>
</feature>